<keyword evidence="3 5" id="KW-0238">DNA-binding</keyword>
<dbReference type="Pfam" id="PF00440">
    <property type="entry name" value="TetR_N"/>
    <property type="match status" value="1"/>
</dbReference>
<evidence type="ECO:0000256" key="2">
    <source>
        <dbReference type="ARBA" id="ARBA00023015"/>
    </source>
</evidence>
<keyword evidence="4" id="KW-0804">Transcription</keyword>
<dbReference type="InterPro" id="IPR036271">
    <property type="entry name" value="Tet_transcr_reg_TetR-rel_C_sf"/>
</dbReference>
<feature type="DNA-binding region" description="H-T-H motif" evidence="5">
    <location>
        <begin position="31"/>
        <end position="50"/>
    </location>
</feature>
<evidence type="ECO:0000313" key="7">
    <source>
        <dbReference type="EMBL" id="SCL21739.1"/>
    </source>
</evidence>
<evidence type="ECO:0000256" key="3">
    <source>
        <dbReference type="ARBA" id="ARBA00023125"/>
    </source>
</evidence>
<accession>A0A1C6RWZ7</accession>
<keyword evidence="1" id="KW-0678">Repressor</keyword>
<dbReference type="RefSeq" id="WP_091640255.1">
    <property type="nucleotide sequence ID" value="NZ_FMHW01000002.1"/>
</dbReference>
<protein>
    <submittedName>
        <fullName evidence="7">DNA-binding transcriptional regulator, AcrR family</fullName>
    </submittedName>
</protein>
<dbReference type="OrthoDB" id="9816296at2"/>
<evidence type="ECO:0000259" key="6">
    <source>
        <dbReference type="PROSITE" id="PS50977"/>
    </source>
</evidence>
<evidence type="ECO:0000256" key="1">
    <source>
        <dbReference type="ARBA" id="ARBA00022491"/>
    </source>
</evidence>
<dbReference type="Pfam" id="PF13977">
    <property type="entry name" value="TetR_C_6"/>
    <property type="match status" value="1"/>
</dbReference>
<dbReference type="EMBL" id="FMHW01000002">
    <property type="protein sequence ID" value="SCL21739.1"/>
    <property type="molecule type" value="Genomic_DNA"/>
</dbReference>
<keyword evidence="2" id="KW-0805">Transcription regulation</keyword>
<evidence type="ECO:0000256" key="4">
    <source>
        <dbReference type="ARBA" id="ARBA00023163"/>
    </source>
</evidence>
<dbReference type="AlphaFoldDB" id="A0A1C6RWZ7"/>
<dbReference type="Proteomes" id="UP000198959">
    <property type="component" value="Unassembled WGS sequence"/>
</dbReference>
<dbReference type="InterPro" id="IPR039538">
    <property type="entry name" value="BetI_C"/>
</dbReference>
<sequence length="211" mass="22341">MARRRDLQGHQERLSTATWSVLADHGLPGLTLRAVAERAGCSTGLVLHTFPDKQALLVHARTLLHERTAARADAAQASGPEPLDALRAVLMQVASGSDDKREEARVWVGFLAAALADPELARLHQSHNRAFVGRIQRLVATCRPDWSPEQTALSATALVALVEGLNVLAAVDLDTYSAAAQQAAIEAALDQIRAERPAPPPADPAAAPVGA</sequence>
<evidence type="ECO:0000256" key="5">
    <source>
        <dbReference type="PROSITE-ProRule" id="PRU00335"/>
    </source>
</evidence>
<dbReference type="SUPFAM" id="SSF48498">
    <property type="entry name" value="Tetracyclin repressor-like, C-terminal domain"/>
    <property type="match status" value="1"/>
</dbReference>
<dbReference type="PROSITE" id="PS50977">
    <property type="entry name" value="HTH_TETR_2"/>
    <property type="match status" value="1"/>
</dbReference>
<name>A0A1C6RWZ7_9ACTN</name>
<dbReference type="InterPro" id="IPR001647">
    <property type="entry name" value="HTH_TetR"/>
</dbReference>
<reference evidence="8" key="1">
    <citation type="submission" date="2016-06" db="EMBL/GenBank/DDBJ databases">
        <authorList>
            <person name="Varghese N."/>
            <person name="Submissions Spin"/>
        </authorList>
    </citation>
    <scope>NUCLEOTIDE SEQUENCE [LARGE SCALE GENOMIC DNA]</scope>
    <source>
        <strain evidence="8">DSM 43817</strain>
    </source>
</reference>
<dbReference type="GO" id="GO:0003700">
    <property type="term" value="F:DNA-binding transcription factor activity"/>
    <property type="evidence" value="ECO:0007669"/>
    <property type="project" value="TreeGrafter"/>
</dbReference>
<dbReference type="Gene3D" id="1.10.357.10">
    <property type="entry name" value="Tetracycline Repressor, domain 2"/>
    <property type="match status" value="1"/>
</dbReference>
<organism evidence="7 8">
    <name type="scientific">Micromonospora pallida</name>
    <dbReference type="NCBI Taxonomy" id="145854"/>
    <lineage>
        <taxon>Bacteria</taxon>
        <taxon>Bacillati</taxon>
        <taxon>Actinomycetota</taxon>
        <taxon>Actinomycetes</taxon>
        <taxon>Micromonosporales</taxon>
        <taxon>Micromonosporaceae</taxon>
        <taxon>Micromonospora</taxon>
    </lineage>
</organism>
<gene>
    <name evidence="7" type="ORF">GA0074692_1243</name>
</gene>
<evidence type="ECO:0000313" key="8">
    <source>
        <dbReference type="Proteomes" id="UP000198959"/>
    </source>
</evidence>
<dbReference type="InterPro" id="IPR050109">
    <property type="entry name" value="HTH-type_TetR-like_transc_reg"/>
</dbReference>
<feature type="domain" description="HTH tetR-type" evidence="6">
    <location>
        <begin position="8"/>
        <end position="68"/>
    </location>
</feature>
<dbReference type="InterPro" id="IPR009057">
    <property type="entry name" value="Homeodomain-like_sf"/>
</dbReference>
<dbReference type="PANTHER" id="PTHR30055:SF228">
    <property type="entry name" value="TRANSCRIPTIONAL REGULATOR-RELATED"/>
    <property type="match status" value="1"/>
</dbReference>
<dbReference type="PANTHER" id="PTHR30055">
    <property type="entry name" value="HTH-TYPE TRANSCRIPTIONAL REGULATOR RUTR"/>
    <property type="match status" value="1"/>
</dbReference>
<keyword evidence="8" id="KW-1185">Reference proteome</keyword>
<dbReference type="GO" id="GO:0000976">
    <property type="term" value="F:transcription cis-regulatory region binding"/>
    <property type="evidence" value="ECO:0007669"/>
    <property type="project" value="TreeGrafter"/>
</dbReference>
<dbReference type="SUPFAM" id="SSF46689">
    <property type="entry name" value="Homeodomain-like"/>
    <property type="match status" value="1"/>
</dbReference>
<proteinExistence type="predicted"/>
<dbReference type="STRING" id="145854.GA0074692_1243"/>